<organism evidence="1 2">
    <name type="scientific">Ktedonobacter robiniae</name>
    <dbReference type="NCBI Taxonomy" id="2778365"/>
    <lineage>
        <taxon>Bacteria</taxon>
        <taxon>Bacillati</taxon>
        <taxon>Chloroflexota</taxon>
        <taxon>Ktedonobacteria</taxon>
        <taxon>Ktedonobacterales</taxon>
        <taxon>Ktedonobacteraceae</taxon>
        <taxon>Ktedonobacter</taxon>
    </lineage>
</organism>
<dbReference type="Proteomes" id="UP000654345">
    <property type="component" value="Unassembled WGS sequence"/>
</dbReference>
<evidence type="ECO:0000313" key="1">
    <source>
        <dbReference type="EMBL" id="GHO58473.1"/>
    </source>
</evidence>
<keyword evidence="2" id="KW-1185">Reference proteome</keyword>
<proteinExistence type="predicted"/>
<reference evidence="1 2" key="1">
    <citation type="journal article" date="2021" name="Int. J. Syst. Evol. Microbiol.">
        <title>Reticulibacter mediterranei gen. nov., sp. nov., within the new family Reticulibacteraceae fam. nov., and Ktedonospora formicarum gen. nov., sp. nov., Ktedonobacter robiniae sp. nov., Dictyobacter formicarum sp. nov. and Dictyobacter arantiisoli sp. nov., belonging to the class Ktedonobacteria.</title>
        <authorList>
            <person name="Yabe S."/>
            <person name="Zheng Y."/>
            <person name="Wang C.M."/>
            <person name="Sakai Y."/>
            <person name="Abe K."/>
            <person name="Yokota A."/>
            <person name="Donadio S."/>
            <person name="Cavaletti L."/>
            <person name="Monciardini P."/>
        </authorList>
    </citation>
    <scope>NUCLEOTIDE SEQUENCE [LARGE SCALE GENOMIC DNA]</scope>
    <source>
        <strain evidence="1 2">SOSP1-30</strain>
    </source>
</reference>
<gene>
    <name evidence="1" type="ORF">KSB_69480</name>
</gene>
<accession>A0ABQ3V0N7</accession>
<protein>
    <submittedName>
        <fullName evidence="1">Uncharacterized protein</fullName>
    </submittedName>
</protein>
<evidence type="ECO:0000313" key="2">
    <source>
        <dbReference type="Proteomes" id="UP000654345"/>
    </source>
</evidence>
<dbReference type="EMBL" id="BNJG01000003">
    <property type="protein sequence ID" value="GHO58473.1"/>
    <property type="molecule type" value="Genomic_DNA"/>
</dbReference>
<sequence length="148" mass="16940">MSLLDLREISLLYRQSWPHLLVITAHNRLSTWAHLLAESSLKRTTRPLAGGLTTLEAMDDGLYSNIWQDLANLALATDLAQIPHITFSQLLREPASEELAEAFSQQRHFYQLRLKEAALPPPRTKERLTRYVGDSLQDEATHLNREQI</sequence>
<comment type="caution">
    <text evidence="1">The sequence shown here is derived from an EMBL/GenBank/DDBJ whole genome shotgun (WGS) entry which is preliminary data.</text>
</comment>
<dbReference type="RefSeq" id="WP_201374757.1">
    <property type="nucleotide sequence ID" value="NZ_BNJG01000003.1"/>
</dbReference>
<name>A0ABQ3V0N7_9CHLR</name>